<reference evidence="1 2" key="1">
    <citation type="submission" date="2016-10" db="EMBL/GenBank/DDBJ databases">
        <authorList>
            <person name="de Groot N.N."/>
        </authorList>
    </citation>
    <scope>NUCLEOTIDE SEQUENCE [LARGE SCALE GENOMIC DNA]</scope>
    <source>
        <strain evidence="1 2">CGMCC 1.7005</strain>
    </source>
</reference>
<dbReference type="AlphaFoldDB" id="A0A1I6ZJZ1"/>
<organism evidence="1 2">
    <name type="scientific">Lishizhenia tianjinensis</name>
    <dbReference type="NCBI Taxonomy" id="477690"/>
    <lineage>
        <taxon>Bacteria</taxon>
        <taxon>Pseudomonadati</taxon>
        <taxon>Bacteroidota</taxon>
        <taxon>Flavobacteriia</taxon>
        <taxon>Flavobacteriales</taxon>
        <taxon>Crocinitomicaceae</taxon>
        <taxon>Lishizhenia</taxon>
    </lineage>
</organism>
<dbReference type="OrthoDB" id="1083028at2"/>
<evidence type="ECO:0008006" key="3">
    <source>
        <dbReference type="Google" id="ProtNLM"/>
    </source>
</evidence>
<dbReference type="RefSeq" id="WP_090247669.1">
    <property type="nucleotide sequence ID" value="NZ_FPAS01000002.1"/>
</dbReference>
<evidence type="ECO:0000313" key="2">
    <source>
        <dbReference type="Proteomes" id="UP000236454"/>
    </source>
</evidence>
<keyword evidence="2" id="KW-1185">Reference proteome</keyword>
<dbReference type="STRING" id="477690.SAMN05216474_1421"/>
<protein>
    <recommendedName>
        <fullName evidence="3">4-alpha-L-fucosyltransferase glycosyl transferase group 56</fullName>
    </recommendedName>
</protein>
<accession>A0A1I6ZJZ1</accession>
<proteinExistence type="predicted"/>
<dbReference type="Proteomes" id="UP000236454">
    <property type="component" value="Unassembled WGS sequence"/>
</dbReference>
<name>A0A1I6ZJZ1_9FLAO</name>
<gene>
    <name evidence="1" type="ORF">SAMN05216474_1421</name>
</gene>
<dbReference type="EMBL" id="FPAS01000002">
    <property type="protein sequence ID" value="SFT62961.1"/>
    <property type="molecule type" value="Genomic_DNA"/>
</dbReference>
<evidence type="ECO:0000313" key="1">
    <source>
        <dbReference type="EMBL" id="SFT62961.1"/>
    </source>
</evidence>
<sequence length="376" mass="44297">MDKLKVLHIHTDKKFVGAYLNFEGDNFSNKSIIISENNTLELPNIQIFSKFDLDEIVKLCNQFDVVVLYNLDVVKSKIALKISTDIKIIWRFFGTELYSLKYLSYISKEGFLKGHTFKQKVKSKLKEYRFLQSFNSLINRKENPYRLFFKAIERINFILVISKEEYGYLKSVWPTIPAFIKAPPVSYSKEVEAINYEEKNAQNKPRIIVGNSRSKYNNHLDILNIIEKYSTKHNYNFKLFFSYGKEDIYSQRITKEVSNKPYFELITDFLSKEDFNSTYNGSSALVINSFRQLAGANIILALEKGLKVYLNDKNIHKNWLINEGFKIFSIAEFEEDLKNNKLFYDEETAKHNNQNLKTFINRYTKEDFQINVKNLM</sequence>